<evidence type="ECO:0000256" key="5">
    <source>
        <dbReference type="ARBA" id="ARBA00022801"/>
    </source>
</evidence>
<dbReference type="PROSITE" id="PS00893">
    <property type="entry name" value="NUDIX_BOX"/>
    <property type="match status" value="1"/>
</dbReference>
<dbReference type="Pfam" id="PF00293">
    <property type="entry name" value="NUDIX"/>
    <property type="match status" value="1"/>
</dbReference>
<dbReference type="InterPro" id="IPR033713">
    <property type="entry name" value="NudJ"/>
</dbReference>
<dbReference type="CDD" id="cd03675">
    <property type="entry name" value="NUDIX_Hydrolase"/>
    <property type="match status" value="1"/>
</dbReference>
<comment type="cofactor">
    <cofactor evidence="1 6">
        <name>Mg(2+)</name>
        <dbReference type="ChEBI" id="CHEBI:18420"/>
    </cofactor>
</comment>
<dbReference type="Proteomes" id="UP001549184">
    <property type="component" value="Unassembled WGS sequence"/>
</dbReference>
<evidence type="ECO:0000313" key="8">
    <source>
        <dbReference type="EMBL" id="MET3650366.1"/>
    </source>
</evidence>
<evidence type="ECO:0000256" key="3">
    <source>
        <dbReference type="ARBA" id="ARBA00011245"/>
    </source>
</evidence>
<comment type="caution">
    <text evidence="8">The sequence shown here is derived from an EMBL/GenBank/DDBJ whole genome shotgun (WGS) entry which is preliminary data.</text>
</comment>
<sequence>MSPMADFSPIPLQVWCPHVTVACVVADGDRFLMVEEEVNGRLAYNQPAGHLDDKESLVTAAVRETLEETGWTVAVEHLLGVHQWRSTEHGDGVVRFSFAARAVGHDPSRGLDEGIRRALWLTRDEIAALGDTLRSPLVLMSIDAWLSGQRYPLDMLHSLLAEDRYP</sequence>
<evidence type="ECO:0000313" key="9">
    <source>
        <dbReference type="Proteomes" id="UP001549184"/>
    </source>
</evidence>
<feature type="domain" description="Nudix hydrolase" evidence="7">
    <location>
        <begin position="16"/>
        <end position="146"/>
    </location>
</feature>
<evidence type="ECO:0000256" key="1">
    <source>
        <dbReference type="ARBA" id="ARBA00001946"/>
    </source>
</evidence>
<evidence type="ECO:0000259" key="7">
    <source>
        <dbReference type="PROSITE" id="PS51462"/>
    </source>
</evidence>
<evidence type="ECO:0000256" key="6">
    <source>
        <dbReference type="RuleBase" id="RU364043"/>
    </source>
</evidence>
<dbReference type="PANTHER" id="PTHR43222">
    <property type="entry name" value="NUDIX HYDROLASE 23"/>
    <property type="match status" value="1"/>
</dbReference>
<evidence type="ECO:0000256" key="2">
    <source>
        <dbReference type="ARBA" id="ARBA00007608"/>
    </source>
</evidence>
<comment type="subunit">
    <text evidence="3 6">Monomer.</text>
</comment>
<dbReference type="EC" id="3.6.1.-" evidence="6"/>
<keyword evidence="9" id="KW-1185">Reference proteome</keyword>
<reference evidence="8 9" key="1">
    <citation type="submission" date="2024-06" db="EMBL/GenBank/DDBJ databases">
        <title>Sorghum-associated microbial communities from plants grown in Nebraska, USA.</title>
        <authorList>
            <person name="Schachtman D."/>
        </authorList>
    </citation>
    <scope>NUCLEOTIDE SEQUENCE [LARGE SCALE GENOMIC DNA]</scope>
    <source>
        <strain evidence="8 9">1073</strain>
    </source>
</reference>
<dbReference type="PROSITE" id="PS51462">
    <property type="entry name" value="NUDIX"/>
    <property type="match status" value="1"/>
</dbReference>
<evidence type="ECO:0000256" key="4">
    <source>
        <dbReference type="ARBA" id="ARBA00015552"/>
    </source>
</evidence>
<organism evidence="8 9">
    <name type="scientific">Dyella japonica</name>
    <dbReference type="NCBI Taxonomy" id="231455"/>
    <lineage>
        <taxon>Bacteria</taxon>
        <taxon>Pseudomonadati</taxon>
        <taxon>Pseudomonadota</taxon>
        <taxon>Gammaproteobacteria</taxon>
        <taxon>Lysobacterales</taxon>
        <taxon>Rhodanobacteraceae</taxon>
        <taxon>Dyella</taxon>
    </lineage>
</organism>
<dbReference type="InterPro" id="IPR000086">
    <property type="entry name" value="NUDIX_hydrolase_dom"/>
</dbReference>
<accession>A0ABV2JNE5</accession>
<dbReference type="Gene3D" id="3.90.79.10">
    <property type="entry name" value="Nucleoside Triphosphate Pyrophosphohydrolase"/>
    <property type="match status" value="1"/>
</dbReference>
<proteinExistence type="inferred from homology"/>
<dbReference type="InterPro" id="IPR015797">
    <property type="entry name" value="NUDIX_hydrolase-like_dom_sf"/>
</dbReference>
<keyword evidence="5 6" id="KW-0378">Hydrolase</keyword>
<keyword evidence="6" id="KW-0460">Magnesium</keyword>
<gene>
    <name evidence="6" type="primary">nudJ</name>
    <name evidence="8" type="ORF">ABIC75_000068</name>
</gene>
<protein>
    <recommendedName>
        <fullName evidence="4 6">Phosphatase NudJ</fullName>
        <ecNumber evidence="6">3.6.1.-</ecNumber>
    </recommendedName>
</protein>
<name>A0ABV2JNE5_9GAMM</name>
<comment type="similarity">
    <text evidence="2 6">Belongs to the Nudix hydrolase family. NudJ subfamily.</text>
</comment>
<dbReference type="InterPro" id="IPR020084">
    <property type="entry name" value="NUDIX_hydrolase_CS"/>
</dbReference>
<dbReference type="SUPFAM" id="SSF55811">
    <property type="entry name" value="Nudix"/>
    <property type="match status" value="1"/>
</dbReference>
<dbReference type="EMBL" id="JBEPMU010000001">
    <property type="protein sequence ID" value="MET3650366.1"/>
    <property type="molecule type" value="Genomic_DNA"/>
</dbReference>
<dbReference type="PANTHER" id="PTHR43222:SF11">
    <property type="entry name" value="PHOSPHATASE NUDJ"/>
    <property type="match status" value="1"/>
</dbReference>